<dbReference type="PANTHER" id="PTHR34582">
    <property type="entry name" value="UPF0702 TRANSMEMBRANE PROTEIN YCAP"/>
    <property type="match status" value="1"/>
</dbReference>
<protein>
    <recommendedName>
        <fullName evidence="8">YetF C-terminal domain-containing protein</fullName>
    </recommendedName>
</protein>
<keyword evidence="3" id="KW-1003">Cell membrane</keyword>
<evidence type="ECO:0000256" key="3">
    <source>
        <dbReference type="ARBA" id="ARBA00022475"/>
    </source>
</evidence>
<evidence type="ECO:0000256" key="6">
    <source>
        <dbReference type="ARBA" id="ARBA00023136"/>
    </source>
</evidence>
<dbReference type="RefSeq" id="WP_219906792.1">
    <property type="nucleotide sequence ID" value="NZ_PVNK01000145.1"/>
</dbReference>
<sequence length="183" mass="19538">MSALQTQPVVFDSFASLGRVAASTIAVYVMVMVFIRISGKRSTSKMNNFDWIVTVAVGSITASTIVLRDVVFLDGAVAIGLLIAIQFLVTWGSVRSRAIERIVKMSPTLLAHNGELCEDAMRTQRVTRREIDAAVRGAGLPCLEAVAAVILENDAGISVIPSSALKDGQELAVLRNVQGDLPP</sequence>
<dbReference type="AlphaFoldDB" id="A0A2S9Y066"/>
<dbReference type="PANTHER" id="PTHR34582:SF6">
    <property type="entry name" value="UPF0702 TRANSMEMBRANE PROTEIN YCAP"/>
    <property type="match status" value="1"/>
</dbReference>
<evidence type="ECO:0000313" key="10">
    <source>
        <dbReference type="Proteomes" id="UP000237968"/>
    </source>
</evidence>
<feature type="transmembrane region" description="Helical" evidence="7">
    <location>
        <begin position="73"/>
        <end position="94"/>
    </location>
</feature>
<feature type="transmembrane region" description="Helical" evidence="7">
    <location>
        <begin position="49"/>
        <end position="67"/>
    </location>
</feature>
<comment type="caution">
    <text evidence="9">The sequence shown here is derived from an EMBL/GenBank/DDBJ whole genome shotgun (WGS) entry which is preliminary data.</text>
</comment>
<dbReference type="InterPro" id="IPR023090">
    <property type="entry name" value="UPF0702_alpha/beta_dom_sf"/>
</dbReference>
<proteinExistence type="inferred from homology"/>
<dbReference type="EMBL" id="PVNK01000145">
    <property type="protein sequence ID" value="PRP98502.1"/>
    <property type="molecule type" value="Genomic_DNA"/>
</dbReference>
<feature type="domain" description="YetF C-terminal" evidence="8">
    <location>
        <begin position="95"/>
        <end position="170"/>
    </location>
</feature>
<dbReference type="Proteomes" id="UP000237968">
    <property type="component" value="Unassembled WGS sequence"/>
</dbReference>
<dbReference type="Gene3D" id="3.30.240.20">
    <property type="entry name" value="bsu07140 like domains"/>
    <property type="match status" value="1"/>
</dbReference>
<evidence type="ECO:0000256" key="7">
    <source>
        <dbReference type="SAM" id="Phobius"/>
    </source>
</evidence>
<organism evidence="9 10">
    <name type="scientific">Enhygromyxa salina</name>
    <dbReference type="NCBI Taxonomy" id="215803"/>
    <lineage>
        <taxon>Bacteria</taxon>
        <taxon>Pseudomonadati</taxon>
        <taxon>Myxococcota</taxon>
        <taxon>Polyangia</taxon>
        <taxon>Nannocystales</taxon>
        <taxon>Nannocystaceae</taxon>
        <taxon>Enhygromyxa</taxon>
    </lineage>
</organism>
<reference evidence="9 10" key="1">
    <citation type="submission" date="2018-03" db="EMBL/GenBank/DDBJ databases">
        <title>Draft Genome Sequences of the Obligatory Marine Myxobacteria Enhygromyxa salina SWB005.</title>
        <authorList>
            <person name="Poehlein A."/>
            <person name="Moghaddam J.A."/>
            <person name="Harms H."/>
            <person name="Alanjari M."/>
            <person name="Koenig G.M."/>
            <person name="Daniel R."/>
            <person name="Schaeberle T.F."/>
        </authorList>
    </citation>
    <scope>NUCLEOTIDE SEQUENCE [LARGE SCALE GENOMIC DNA]</scope>
    <source>
        <strain evidence="9 10">SWB005</strain>
    </source>
</reference>
<keyword evidence="10" id="KW-1185">Reference proteome</keyword>
<dbReference type="GO" id="GO:0005886">
    <property type="term" value="C:plasma membrane"/>
    <property type="evidence" value="ECO:0007669"/>
    <property type="project" value="UniProtKB-SubCell"/>
</dbReference>
<evidence type="ECO:0000313" key="9">
    <source>
        <dbReference type="EMBL" id="PRP98502.1"/>
    </source>
</evidence>
<keyword evidence="5 7" id="KW-1133">Transmembrane helix</keyword>
<evidence type="ECO:0000259" key="8">
    <source>
        <dbReference type="Pfam" id="PF04239"/>
    </source>
</evidence>
<feature type="transmembrane region" description="Helical" evidence="7">
    <location>
        <begin position="20"/>
        <end position="37"/>
    </location>
</feature>
<keyword evidence="4 7" id="KW-0812">Transmembrane</keyword>
<comment type="subcellular location">
    <subcellularLocation>
        <location evidence="1">Cell membrane</location>
        <topology evidence="1">Multi-pass membrane protein</topology>
    </subcellularLocation>
</comment>
<evidence type="ECO:0000256" key="2">
    <source>
        <dbReference type="ARBA" id="ARBA00006448"/>
    </source>
</evidence>
<accession>A0A2S9Y066</accession>
<evidence type="ECO:0000256" key="4">
    <source>
        <dbReference type="ARBA" id="ARBA00022692"/>
    </source>
</evidence>
<name>A0A2S9Y066_9BACT</name>
<gene>
    <name evidence="9" type="ORF">ENSA5_29720</name>
</gene>
<comment type="similarity">
    <text evidence="2">Belongs to the UPF0702 family.</text>
</comment>
<evidence type="ECO:0000256" key="1">
    <source>
        <dbReference type="ARBA" id="ARBA00004651"/>
    </source>
</evidence>
<dbReference type="Pfam" id="PF04239">
    <property type="entry name" value="DUF421"/>
    <property type="match status" value="1"/>
</dbReference>
<dbReference type="InterPro" id="IPR007353">
    <property type="entry name" value="DUF421"/>
</dbReference>
<keyword evidence="6 7" id="KW-0472">Membrane</keyword>
<evidence type="ECO:0000256" key="5">
    <source>
        <dbReference type="ARBA" id="ARBA00022989"/>
    </source>
</evidence>